<evidence type="ECO:0000313" key="1">
    <source>
        <dbReference type="EMBL" id="PWW81396.1"/>
    </source>
</evidence>
<sequence length="65" mass="7297">MDVHHHTHCFFFALLNEAYDKVDSTIHFVDEGVDTGNIIAHAIPLQCTSDTPESLYCLASELYAE</sequence>
<dbReference type="Proteomes" id="UP000246278">
    <property type="component" value="Unassembled WGS sequence"/>
</dbReference>
<dbReference type="InterPro" id="IPR036477">
    <property type="entry name" value="Formyl_transf_N_sf"/>
</dbReference>
<dbReference type="SUPFAM" id="SSF53328">
    <property type="entry name" value="Formyltransferase"/>
    <property type="match status" value="1"/>
</dbReference>
<evidence type="ECO:0000313" key="2">
    <source>
        <dbReference type="Proteomes" id="UP000246278"/>
    </source>
</evidence>
<dbReference type="Gene3D" id="3.40.50.170">
    <property type="entry name" value="Formyl transferase, N-terminal domain"/>
    <property type="match status" value="1"/>
</dbReference>
<proteinExistence type="predicted"/>
<organism evidence="1 2">
    <name type="scientific">Prosthecochloris marina</name>
    <dbReference type="NCBI Taxonomy" id="2017681"/>
    <lineage>
        <taxon>Bacteria</taxon>
        <taxon>Pseudomonadati</taxon>
        <taxon>Chlorobiota</taxon>
        <taxon>Chlorobiia</taxon>
        <taxon>Chlorobiales</taxon>
        <taxon>Chlorobiaceae</taxon>
        <taxon>Prosthecochloris</taxon>
    </lineage>
</organism>
<gene>
    <name evidence="1" type="ORF">CR164_10190</name>
</gene>
<dbReference type="EMBL" id="PDNZ01000007">
    <property type="protein sequence ID" value="PWW81396.1"/>
    <property type="molecule type" value="Genomic_DNA"/>
</dbReference>
<reference evidence="2" key="1">
    <citation type="submission" date="2017-10" db="EMBL/GenBank/DDBJ databases">
        <authorList>
            <person name="Gaisin V.A."/>
            <person name="Rysina M.S."/>
            <person name="Grouzdev D.S."/>
        </authorList>
    </citation>
    <scope>NUCLEOTIDE SEQUENCE [LARGE SCALE GENOMIC DNA]</scope>
    <source>
        <strain evidence="2">V1</strain>
    </source>
</reference>
<protein>
    <recommendedName>
        <fullName evidence="3">Formyl transferase N-terminal domain-containing protein</fullName>
    </recommendedName>
</protein>
<keyword evidence="2" id="KW-1185">Reference proteome</keyword>
<dbReference type="AlphaFoldDB" id="A0A317T7E3"/>
<comment type="caution">
    <text evidence="1">The sequence shown here is derived from an EMBL/GenBank/DDBJ whole genome shotgun (WGS) entry which is preliminary data.</text>
</comment>
<name>A0A317T7E3_9CHLB</name>
<accession>A0A317T7E3</accession>
<evidence type="ECO:0008006" key="3">
    <source>
        <dbReference type="Google" id="ProtNLM"/>
    </source>
</evidence>